<sequence length="63" mass="7050">MEKNIRKTPRSHQYLLRPPDCKLKVSPWSSTNATIVGRSRGRLREVGREAGQVSSWAVSSAGR</sequence>
<dbReference type="AlphaFoldDB" id="A0A5B7KNG4"/>
<name>A0A5B7KNG4_PORTR</name>
<evidence type="ECO:0000313" key="2">
    <source>
        <dbReference type="Proteomes" id="UP000324222"/>
    </source>
</evidence>
<protein>
    <submittedName>
        <fullName evidence="1">Uncharacterized protein</fullName>
    </submittedName>
</protein>
<keyword evidence="2" id="KW-1185">Reference proteome</keyword>
<dbReference type="Proteomes" id="UP000324222">
    <property type="component" value="Unassembled WGS sequence"/>
</dbReference>
<organism evidence="1 2">
    <name type="scientific">Portunus trituberculatus</name>
    <name type="common">Swimming crab</name>
    <name type="synonym">Neptunus trituberculatus</name>
    <dbReference type="NCBI Taxonomy" id="210409"/>
    <lineage>
        <taxon>Eukaryota</taxon>
        <taxon>Metazoa</taxon>
        <taxon>Ecdysozoa</taxon>
        <taxon>Arthropoda</taxon>
        <taxon>Crustacea</taxon>
        <taxon>Multicrustacea</taxon>
        <taxon>Malacostraca</taxon>
        <taxon>Eumalacostraca</taxon>
        <taxon>Eucarida</taxon>
        <taxon>Decapoda</taxon>
        <taxon>Pleocyemata</taxon>
        <taxon>Brachyura</taxon>
        <taxon>Eubrachyura</taxon>
        <taxon>Portunoidea</taxon>
        <taxon>Portunidae</taxon>
        <taxon>Portuninae</taxon>
        <taxon>Portunus</taxon>
    </lineage>
</organism>
<evidence type="ECO:0000313" key="1">
    <source>
        <dbReference type="EMBL" id="MPD06988.1"/>
    </source>
</evidence>
<accession>A0A5B7KNG4</accession>
<comment type="caution">
    <text evidence="1">The sequence shown here is derived from an EMBL/GenBank/DDBJ whole genome shotgun (WGS) entry which is preliminary data.</text>
</comment>
<dbReference type="EMBL" id="VSRR010154063">
    <property type="protein sequence ID" value="MPD06988.1"/>
    <property type="molecule type" value="Genomic_DNA"/>
</dbReference>
<gene>
    <name evidence="1" type="ORF">E2C01_102827</name>
</gene>
<proteinExistence type="predicted"/>
<reference evidence="1 2" key="1">
    <citation type="submission" date="2019-05" db="EMBL/GenBank/DDBJ databases">
        <title>Another draft genome of Portunus trituberculatus and its Hox gene families provides insights of decapod evolution.</title>
        <authorList>
            <person name="Jeong J.-H."/>
            <person name="Song I."/>
            <person name="Kim S."/>
            <person name="Choi T."/>
            <person name="Kim D."/>
            <person name="Ryu S."/>
            <person name="Kim W."/>
        </authorList>
    </citation>
    <scope>NUCLEOTIDE SEQUENCE [LARGE SCALE GENOMIC DNA]</scope>
    <source>
        <tissue evidence="1">Muscle</tissue>
    </source>
</reference>